<proteinExistence type="predicted"/>
<dbReference type="InterPro" id="IPR007742">
    <property type="entry name" value="NosD_dom"/>
</dbReference>
<evidence type="ECO:0000259" key="2">
    <source>
        <dbReference type="Pfam" id="PF05048"/>
    </source>
</evidence>
<sequence length="501" mass="54505">MMGMTAWSGSAAAGLLLFLLLAGTRVQTGSAGSIRLTECPADAPEATFSWTNDGDYLYVEGDGSCVTLPDIYNGVDNPPLTYHTVDGDESDTETGIWLLTKHLYMRPGTTLLLHDDLGCTELRIASSSTNALHLNTFGGYISILNTKVTSWSVSNKEPDAGAYDGSNPRSYMSAVSEMTHPSDTCDGAADDDAGEARLDIINSDVGYLGYQAAESYGLTYKVRGYCTDESNPEVFDRVNVRGDIRFSDIHHNWFGQYSYGHQDGLWEYNTMRNSGYYGFDPHDDSDNLRIHNNIVYENGNHGIIASKRCNDVSIQNNVVFDNALHGIMLHRSSDNGIIRNNTVTGSGSACIAIFESFGIEISDNVCTDNEEGIRLSMGSSYNKIFDNQVIDTAGRSLWLYLGSDEIIASAATDGMCTGNLFQNNYLDGASIGVKFSETRDNMLIGNTMVGVEESLIDDSDGLLWSDNEVEDDFEIGIETTCLSSESDFDQISAGGSNPSEC</sequence>
<dbReference type="EMBL" id="FN649743">
    <property type="protein sequence ID" value="CBJ26769.1"/>
    <property type="molecule type" value="Genomic_DNA"/>
</dbReference>
<feature type="domain" description="Periplasmic copper-binding protein NosD beta helix" evidence="2">
    <location>
        <begin position="266"/>
        <end position="390"/>
    </location>
</feature>
<dbReference type="InParanoid" id="D7G1G1"/>
<dbReference type="AlphaFoldDB" id="D7G1G1"/>
<accession>D7G1G1</accession>
<dbReference type="Pfam" id="PF05048">
    <property type="entry name" value="NosD"/>
    <property type="match status" value="1"/>
</dbReference>
<dbReference type="Proteomes" id="UP000002630">
    <property type="component" value="Linkage Group LG18"/>
</dbReference>
<dbReference type="SMART" id="SM00710">
    <property type="entry name" value="PbH1"/>
    <property type="match status" value="7"/>
</dbReference>
<dbReference type="InterPro" id="IPR022441">
    <property type="entry name" value="Para_beta_helix_rpt-2"/>
</dbReference>
<gene>
    <name evidence="3" type="primary">MEP21</name>
    <name evidence="3" type="ORF">Esi_0045_0025</name>
</gene>
<dbReference type="BRENDA" id="5.1.3.37">
    <property type="organism ID" value="13181"/>
</dbReference>
<evidence type="ECO:0000313" key="3">
    <source>
        <dbReference type="EMBL" id="CBJ26769.1"/>
    </source>
</evidence>
<organism evidence="3 4">
    <name type="scientific">Ectocarpus siliculosus</name>
    <name type="common">Brown alga</name>
    <name type="synonym">Conferva siliculosa</name>
    <dbReference type="NCBI Taxonomy" id="2880"/>
    <lineage>
        <taxon>Eukaryota</taxon>
        <taxon>Sar</taxon>
        <taxon>Stramenopiles</taxon>
        <taxon>Ochrophyta</taxon>
        <taxon>PX clade</taxon>
        <taxon>Phaeophyceae</taxon>
        <taxon>Ectocarpales</taxon>
        <taxon>Ectocarpaceae</taxon>
        <taxon>Ectocarpus</taxon>
    </lineage>
</organism>
<evidence type="ECO:0000256" key="1">
    <source>
        <dbReference type="SAM" id="SignalP"/>
    </source>
</evidence>
<dbReference type="InterPro" id="IPR011050">
    <property type="entry name" value="Pectin_lyase_fold/virulence"/>
</dbReference>
<dbReference type="InterPro" id="IPR012334">
    <property type="entry name" value="Pectin_lyas_fold"/>
</dbReference>
<dbReference type="SUPFAM" id="SSF51126">
    <property type="entry name" value="Pectin lyase-like"/>
    <property type="match status" value="1"/>
</dbReference>
<protein>
    <submittedName>
        <fullName evidence="3">Mannuronan C-5-epimerase</fullName>
    </submittedName>
</protein>
<dbReference type="Gene3D" id="2.160.20.10">
    <property type="entry name" value="Single-stranded right-handed beta-helix, Pectin lyase-like"/>
    <property type="match status" value="1"/>
</dbReference>
<keyword evidence="4" id="KW-1185">Reference proteome</keyword>
<name>D7G1G1_ECTSI</name>
<reference evidence="3 4" key="1">
    <citation type="journal article" date="2010" name="Nature">
        <title>The Ectocarpus genome and the independent evolution of multicellularity in brown algae.</title>
        <authorList>
            <person name="Cock J.M."/>
            <person name="Sterck L."/>
            <person name="Rouze P."/>
            <person name="Scornet D."/>
            <person name="Allen A.E."/>
            <person name="Amoutzias G."/>
            <person name="Anthouard V."/>
            <person name="Artiguenave F."/>
            <person name="Aury J.M."/>
            <person name="Badger J.H."/>
            <person name="Beszteri B."/>
            <person name="Billiau K."/>
            <person name="Bonnet E."/>
            <person name="Bothwell J.H."/>
            <person name="Bowler C."/>
            <person name="Boyen C."/>
            <person name="Brownlee C."/>
            <person name="Carrano C.J."/>
            <person name="Charrier B."/>
            <person name="Cho G.Y."/>
            <person name="Coelho S.M."/>
            <person name="Collen J."/>
            <person name="Corre E."/>
            <person name="Da Silva C."/>
            <person name="Delage L."/>
            <person name="Delaroque N."/>
            <person name="Dittami S.M."/>
            <person name="Doulbeau S."/>
            <person name="Elias M."/>
            <person name="Farnham G."/>
            <person name="Gachon C.M."/>
            <person name="Gschloessl B."/>
            <person name="Heesch S."/>
            <person name="Jabbari K."/>
            <person name="Jubin C."/>
            <person name="Kawai H."/>
            <person name="Kimura K."/>
            <person name="Kloareg B."/>
            <person name="Kupper F.C."/>
            <person name="Lang D."/>
            <person name="Le Bail A."/>
            <person name="Leblanc C."/>
            <person name="Lerouge P."/>
            <person name="Lohr M."/>
            <person name="Lopez P.J."/>
            <person name="Martens C."/>
            <person name="Maumus F."/>
            <person name="Michel G."/>
            <person name="Miranda-Saavedra D."/>
            <person name="Morales J."/>
            <person name="Moreau H."/>
            <person name="Motomura T."/>
            <person name="Nagasato C."/>
            <person name="Napoli C.A."/>
            <person name="Nelson D.R."/>
            <person name="Nyvall-Collen P."/>
            <person name="Peters A.F."/>
            <person name="Pommier C."/>
            <person name="Potin P."/>
            <person name="Poulain J."/>
            <person name="Quesneville H."/>
            <person name="Read B."/>
            <person name="Rensing S.A."/>
            <person name="Ritter A."/>
            <person name="Rousvoal S."/>
            <person name="Samanta M."/>
            <person name="Samson G."/>
            <person name="Schroeder D.C."/>
            <person name="Segurens B."/>
            <person name="Strittmatter M."/>
            <person name="Tonon T."/>
            <person name="Tregear J.W."/>
            <person name="Valentin K."/>
            <person name="von Dassow P."/>
            <person name="Yamagishi T."/>
            <person name="Van de Peer Y."/>
            <person name="Wincker P."/>
        </authorList>
    </citation>
    <scope>NUCLEOTIDE SEQUENCE [LARGE SCALE GENOMIC DNA]</scope>
    <source>
        <strain evidence="4">Ec32 / CCAP1310/4</strain>
    </source>
</reference>
<dbReference type="EMBL" id="FN648652">
    <property type="protein sequence ID" value="CBJ26769.1"/>
    <property type="molecule type" value="Genomic_DNA"/>
</dbReference>
<feature type="signal peptide" evidence="1">
    <location>
        <begin position="1"/>
        <end position="31"/>
    </location>
</feature>
<dbReference type="InterPro" id="IPR006626">
    <property type="entry name" value="PbH1"/>
</dbReference>
<dbReference type="NCBIfam" id="TIGR03804">
    <property type="entry name" value="para_beta_helix"/>
    <property type="match status" value="2"/>
</dbReference>
<keyword evidence="1" id="KW-0732">Signal</keyword>
<evidence type="ECO:0000313" key="4">
    <source>
        <dbReference type="Proteomes" id="UP000002630"/>
    </source>
</evidence>
<feature type="chain" id="PRO_5003095677" evidence="1">
    <location>
        <begin position="32"/>
        <end position="501"/>
    </location>
</feature>